<name>A0AA35IWX3_SACMI</name>
<dbReference type="GO" id="GO:0005829">
    <property type="term" value="C:cytosol"/>
    <property type="evidence" value="ECO:0007669"/>
    <property type="project" value="TreeGrafter"/>
</dbReference>
<evidence type="ECO:0000256" key="5">
    <source>
        <dbReference type="ARBA" id="ARBA00022833"/>
    </source>
</evidence>
<dbReference type="PANTHER" id="PTHR11271:SF6">
    <property type="entry name" value="GUANINE DEAMINASE"/>
    <property type="match status" value="1"/>
</dbReference>
<comment type="cofactor">
    <cofactor evidence="8">
        <name>Zn(2+)</name>
        <dbReference type="ChEBI" id="CHEBI:29105"/>
    </cofactor>
    <text evidence="8">Binds 1 zinc ion per subunit.</text>
</comment>
<evidence type="ECO:0000256" key="3">
    <source>
        <dbReference type="ARBA" id="ARBA00022723"/>
    </source>
</evidence>
<evidence type="ECO:0000256" key="2">
    <source>
        <dbReference type="ARBA" id="ARBA00006745"/>
    </source>
</evidence>
<dbReference type="GO" id="GO:0008892">
    <property type="term" value="F:guanine deaminase activity"/>
    <property type="evidence" value="ECO:0007669"/>
    <property type="project" value="UniProtKB-UniRule"/>
</dbReference>
<dbReference type="AlphaFoldDB" id="A0AA35IWX3"/>
<keyword evidence="5 8" id="KW-0862">Zinc</keyword>
<dbReference type="GeneID" id="80916890"/>
<evidence type="ECO:0000256" key="7">
    <source>
        <dbReference type="ARBA" id="ARBA00056079"/>
    </source>
</evidence>
<comment type="pathway">
    <text evidence="1 8">Purine metabolism; guanine degradation; xanthine from guanine: step 1/1.</text>
</comment>
<keyword evidence="4 8" id="KW-0378">Hydrolase</keyword>
<dbReference type="NCBIfam" id="TIGR02967">
    <property type="entry name" value="guan_deamin"/>
    <property type="match status" value="1"/>
</dbReference>
<dbReference type="GO" id="GO:0008270">
    <property type="term" value="F:zinc ion binding"/>
    <property type="evidence" value="ECO:0007669"/>
    <property type="project" value="UniProtKB-UniRule"/>
</dbReference>
<evidence type="ECO:0000256" key="6">
    <source>
        <dbReference type="ARBA" id="ARBA00051148"/>
    </source>
</evidence>
<comment type="catalytic activity">
    <reaction evidence="6 8">
        <text>guanine + H2O + H(+) = xanthine + NH4(+)</text>
        <dbReference type="Rhea" id="RHEA:14665"/>
        <dbReference type="ChEBI" id="CHEBI:15377"/>
        <dbReference type="ChEBI" id="CHEBI:15378"/>
        <dbReference type="ChEBI" id="CHEBI:16235"/>
        <dbReference type="ChEBI" id="CHEBI:17712"/>
        <dbReference type="ChEBI" id="CHEBI:28938"/>
        <dbReference type="EC" id="3.5.4.3"/>
    </reaction>
</comment>
<protein>
    <recommendedName>
        <fullName evidence="8">Guanine deaminase</fullName>
        <shortName evidence="8">Guanase</shortName>
        <ecNumber evidence="8">3.5.4.3</ecNumber>
    </recommendedName>
    <alternativeName>
        <fullName evidence="8">Guanine aminohydrolase</fullName>
    </alternativeName>
</protein>
<proteinExistence type="inferred from homology"/>
<accession>A0AA35IWX3</accession>
<dbReference type="EC" id="3.5.4.3" evidence="8"/>
<dbReference type="GO" id="GO:0006147">
    <property type="term" value="P:guanine catabolic process"/>
    <property type="evidence" value="ECO:0007669"/>
    <property type="project" value="UniProtKB-UniRule"/>
</dbReference>
<dbReference type="Gene3D" id="2.30.40.10">
    <property type="entry name" value="Urease, subunit C, domain 1"/>
    <property type="match status" value="1"/>
</dbReference>
<keyword evidence="3 8" id="KW-0479">Metal-binding</keyword>
<evidence type="ECO:0000313" key="10">
    <source>
        <dbReference type="EMBL" id="CAI4037677.1"/>
    </source>
</evidence>
<dbReference type="SUPFAM" id="SSF51556">
    <property type="entry name" value="Metallo-dependent hydrolases"/>
    <property type="match status" value="1"/>
</dbReference>
<reference evidence="10" key="1">
    <citation type="submission" date="2022-10" db="EMBL/GenBank/DDBJ databases">
        <authorList>
            <person name="Byrne P K."/>
        </authorList>
    </citation>
    <scope>NUCLEOTIDE SEQUENCE</scope>
    <source>
        <strain evidence="10">IFO1815</strain>
    </source>
</reference>
<dbReference type="InterPro" id="IPR014311">
    <property type="entry name" value="Guanine_deaminase"/>
</dbReference>
<keyword evidence="11" id="KW-1185">Reference proteome</keyword>
<dbReference type="EMBL" id="OX365760">
    <property type="protein sequence ID" value="CAI4037677.1"/>
    <property type="molecule type" value="Genomic_DNA"/>
</dbReference>
<dbReference type="InterPro" id="IPR032466">
    <property type="entry name" value="Metal_Hydrolase"/>
</dbReference>
<dbReference type="InterPro" id="IPR051607">
    <property type="entry name" value="Metallo-dep_hydrolases"/>
</dbReference>
<organism evidence="10 11">
    <name type="scientific">Saccharomyces mikatae IFO 1815</name>
    <dbReference type="NCBI Taxonomy" id="226126"/>
    <lineage>
        <taxon>Eukaryota</taxon>
        <taxon>Fungi</taxon>
        <taxon>Dikarya</taxon>
        <taxon>Ascomycota</taxon>
        <taxon>Saccharomycotina</taxon>
        <taxon>Saccharomycetes</taxon>
        <taxon>Saccharomycetales</taxon>
        <taxon>Saccharomycetaceae</taxon>
        <taxon>Saccharomyces</taxon>
    </lineage>
</organism>
<comment type="similarity">
    <text evidence="2 8">Belongs to the metallo-dependent hydrolases superfamily. ATZ/TRZ family.</text>
</comment>
<evidence type="ECO:0000256" key="1">
    <source>
        <dbReference type="ARBA" id="ARBA00004984"/>
    </source>
</evidence>
<evidence type="ECO:0000259" key="9">
    <source>
        <dbReference type="Pfam" id="PF01979"/>
    </source>
</evidence>
<dbReference type="RefSeq" id="XP_056080794.1">
    <property type="nucleotide sequence ID" value="XM_056226528.1"/>
</dbReference>
<dbReference type="InterPro" id="IPR006680">
    <property type="entry name" value="Amidohydro-rel"/>
</dbReference>
<dbReference type="InterPro" id="IPR011059">
    <property type="entry name" value="Metal-dep_hydrolase_composite"/>
</dbReference>
<comment type="function">
    <text evidence="7 8">Catalyzes the hydrolytic deamination of guanine, producing xanthine and ammonia.</text>
</comment>
<dbReference type="PANTHER" id="PTHR11271">
    <property type="entry name" value="GUANINE DEAMINASE"/>
    <property type="match status" value="1"/>
</dbReference>
<evidence type="ECO:0000256" key="8">
    <source>
        <dbReference type="RuleBase" id="RU366009"/>
    </source>
</evidence>
<dbReference type="Proteomes" id="UP001161438">
    <property type="component" value="Chromosome 4"/>
</dbReference>
<evidence type="ECO:0000313" key="11">
    <source>
        <dbReference type="Proteomes" id="UP001161438"/>
    </source>
</evidence>
<dbReference type="Gene3D" id="3.20.20.140">
    <property type="entry name" value="Metal-dependent hydrolases"/>
    <property type="match status" value="1"/>
</dbReference>
<dbReference type="CDD" id="cd01303">
    <property type="entry name" value="GDEase"/>
    <property type="match status" value="1"/>
</dbReference>
<gene>
    <name evidence="10" type="primary">SMKI04G0070</name>
    <name evidence="10" type="ORF">SMKI_04G0070</name>
</gene>
<dbReference type="Pfam" id="PF01979">
    <property type="entry name" value="Amidohydro_1"/>
    <property type="match status" value="1"/>
</dbReference>
<feature type="domain" description="Amidohydrolase-related" evidence="9">
    <location>
        <begin position="92"/>
        <end position="482"/>
    </location>
</feature>
<sequence>MTKTNLLSDQVNDKPAGFLVFFGTFVDTPKLGELRIREKTSVGVFDGIIKFINTNSLDPIKDCLSYDTSLSPEDVTVVEVTEKDTTQIDGFYFPGFVDTHNHVSQYPNVGIFGNSTLLDWLEKYTFPIEAALANENLAKEVYNKVISKTLSHGTTTVAYYNTIDLESTKLLAQVSSLLGQRVFVGKVCMDANGPAYYIEDTKTSFESTVKAVKYIRETLSDSLVNPIVTPRFAPSCSRELMQQLSKLVGEEDLHVQTHLSENKKEIQWVQDLFPECANYTDVYDKYGLLTEKTILAHCVHLTEAEARVVKQRRCGISHCPISNSSLTSGECRVRWLLDQGINVGLGTDVSAGHSCSILATGRHAFTVSRHLAMKEADRVKLSVSECLFLATMGGAQVLRMDDTLGTFEVGKQFDAQLIKTDVPGSNVDMFSWQLQGTNQMQEQKRDVYKNPPLLTKEDIIAKWFFNGDDRNTIKVWVSGRLVHQT</sequence>
<dbReference type="FunFam" id="3.20.20.140:FF:000022">
    <property type="entry name" value="Guanine deaminase"/>
    <property type="match status" value="1"/>
</dbReference>
<evidence type="ECO:0000256" key="4">
    <source>
        <dbReference type="ARBA" id="ARBA00022801"/>
    </source>
</evidence>